<dbReference type="InterPro" id="IPR036388">
    <property type="entry name" value="WH-like_DNA-bd_sf"/>
</dbReference>
<proteinExistence type="predicted"/>
<dbReference type="InterPro" id="IPR007627">
    <property type="entry name" value="RNA_pol_sigma70_r2"/>
</dbReference>
<dbReference type="InterPro" id="IPR013325">
    <property type="entry name" value="RNA_pol_sigma_r2"/>
</dbReference>
<dbReference type="SUPFAM" id="SSF88946">
    <property type="entry name" value="Sigma2 domain of RNA polymerase sigma factors"/>
    <property type="match status" value="1"/>
</dbReference>
<accession>A0ABM8YKU1</accession>
<evidence type="ECO:0000313" key="3">
    <source>
        <dbReference type="Proteomes" id="UP000789833"/>
    </source>
</evidence>
<dbReference type="SUPFAM" id="SSF88659">
    <property type="entry name" value="Sigma3 and sigma4 domains of RNA polymerase sigma factors"/>
    <property type="match status" value="1"/>
</dbReference>
<gene>
    <name evidence="2" type="ORF">BACCIP111883_01355</name>
</gene>
<dbReference type="RefSeq" id="WP_263458229.1">
    <property type="nucleotide sequence ID" value="NZ_CAKJTJ010000005.1"/>
</dbReference>
<sequence length="154" mass="18190">MKPCFEVILNQYTPMIHHIMNTLNIHKDKDYYFHEGTIALWEASLAFDINKGTFTSYAYSSIRGKLLNKLNKEARWQEINVCTLYIPEQPIYSFPSFLEFSLNCLTKNQRKWVEGFIFKDKRVHEIASEEGVSISAVKSWRREAIKKLKKEFIC</sequence>
<dbReference type="Gene3D" id="1.10.10.10">
    <property type="entry name" value="Winged helix-like DNA-binding domain superfamily/Winged helix DNA-binding domain"/>
    <property type="match status" value="1"/>
</dbReference>
<dbReference type="Proteomes" id="UP000789833">
    <property type="component" value="Unassembled WGS sequence"/>
</dbReference>
<dbReference type="EMBL" id="CAKJTJ010000005">
    <property type="protein sequence ID" value="CAG9620586.1"/>
    <property type="molecule type" value="Genomic_DNA"/>
</dbReference>
<protein>
    <recommendedName>
        <fullName evidence="1">RNA polymerase sigma-70 region 2 domain-containing protein</fullName>
    </recommendedName>
</protein>
<dbReference type="Gene3D" id="1.10.1740.10">
    <property type="match status" value="1"/>
</dbReference>
<feature type="domain" description="RNA polymerase sigma-70 region 2" evidence="1">
    <location>
        <begin position="11"/>
        <end position="75"/>
    </location>
</feature>
<organism evidence="2 3">
    <name type="scientific">Sutcliffiella rhizosphaerae</name>
    <dbReference type="NCBI Taxonomy" id="2880967"/>
    <lineage>
        <taxon>Bacteria</taxon>
        <taxon>Bacillati</taxon>
        <taxon>Bacillota</taxon>
        <taxon>Bacilli</taxon>
        <taxon>Bacillales</taxon>
        <taxon>Bacillaceae</taxon>
        <taxon>Sutcliffiella</taxon>
    </lineage>
</organism>
<dbReference type="InterPro" id="IPR014284">
    <property type="entry name" value="RNA_pol_sigma-70_dom"/>
</dbReference>
<keyword evidence="3" id="KW-1185">Reference proteome</keyword>
<name>A0ABM8YKU1_9BACI</name>
<comment type="caution">
    <text evidence="2">The sequence shown here is derived from an EMBL/GenBank/DDBJ whole genome shotgun (WGS) entry which is preliminary data.</text>
</comment>
<evidence type="ECO:0000313" key="2">
    <source>
        <dbReference type="EMBL" id="CAG9620586.1"/>
    </source>
</evidence>
<reference evidence="2 3" key="1">
    <citation type="submission" date="2021-10" db="EMBL/GenBank/DDBJ databases">
        <authorList>
            <person name="Criscuolo A."/>
        </authorList>
    </citation>
    <scope>NUCLEOTIDE SEQUENCE [LARGE SCALE GENOMIC DNA]</scope>
    <source>
        <strain evidence="3">CIP 111883</strain>
    </source>
</reference>
<dbReference type="InterPro" id="IPR013324">
    <property type="entry name" value="RNA_pol_sigma_r3/r4-like"/>
</dbReference>
<dbReference type="NCBIfam" id="TIGR02937">
    <property type="entry name" value="sigma70-ECF"/>
    <property type="match status" value="1"/>
</dbReference>
<evidence type="ECO:0000259" key="1">
    <source>
        <dbReference type="Pfam" id="PF04542"/>
    </source>
</evidence>
<dbReference type="Pfam" id="PF04542">
    <property type="entry name" value="Sigma70_r2"/>
    <property type="match status" value="1"/>
</dbReference>